<dbReference type="InterPro" id="IPR000582">
    <property type="entry name" value="Acyl-CoA-binding_protein"/>
</dbReference>
<evidence type="ECO:0000256" key="2">
    <source>
        <dbReference type="ARBA" id="ARBA00022737"/>
    </source>
</evidence>
<name>A0A182QXI7_9DIPT</name>
<evidence type="ECO:0000256" key="4">
    <source>
        <dbReference type="ARBA" id="ARBA00023121"/>
    </source>
</evidence>
<organism evidence="7 8">
    <name type="scientific">Anopheles farauti</name>
    <dbReference type="NCBI Taxonomy" id="69004"/>
    <lineage>
        <taxon>Eukaryota</taxon>
        <taxon>Metazoa</taxon>
        <taxon>Ecdysozoa</taxon>
        <taxon>Arthropoda</taxon>
        <taxon>Hexapoda</taxon>
        <taxon>Insecta</taxon>
        <taxon>Pterygota</taxon>
        <taxon>Neoptera</taxon>
        <taxon>Endopterygota</taxon>
        <taxon>Diptera</taxon>
        <taxon>Nematocera</taxon>
        <taxon>Culicoidea</taxon>
        <taxon>Culicidae</taxon>
        <taxon>Anophelinae</taxon>
        <taxon>Anopheles</taxon>
    </lineage>
</organism>
<dbReference type="PRINTS" id="PR01415">
    <property type="entry name" value="ANKYRIN"/>
</dbReference>
<dbReference type="InterPro" id="IPR014352">
    <property type="entry name" value="FERM/acyl-CoA-bd_prot_sf"/>
</dbReference>
<dbReference type="EMBL" id="AXCN02002441">
    <property type="status" value="NOT_ANNOTATED_CDS"/>
    <property type="molecule type" value="Genomic_DNA"/>
</dbReference>
<dbReference type="VEuPathDB" id="VectorBase:AFAF018855"/>
<keyword evidence="8" id="KW-1185">Reference proteome</keyword>
<dbReference type="Proteomes" id="UP000075886">
    <property type="component" value="Unassembled WGS sequence"/>
</dbReference>
<evidence type="ECO:0000313" key="8">
    <source>
        <dbReference type="Proteomes" id="UP000075886"/>
    </source>
</evidence>
<dbReference type="InterPro" id="IPR002110">
    <property type="entry name" value="Ankyrin_rpt"/>
</dbReference>
<dbReference type="InterPro" id="IPR035984">
    <property type="entry name" value="Acyl-CoA-binding_sf"/>
</dbReference>
<feature type="repeat" description="ANK" evidence="5">
    <location>
        <begin position="191"/>
        <end position="223"/>
    </location>
</feature>
<keyword evidence="2" id="KW-0677">Repeat</keyword>
<evidence type="ECO:0000256" key="3">
    <source>
        <dbReference type="ARBA" id="ARBA00023043"/>
    </source>
</evidence>
<dbReference type="PANTHER" id="PTHR24119:SF0">
    <property type="entry name" value="ACYL-COA-BINDING DOMAIN-CONTAINING PROTEIN 6"/>
    <property type="match status" value="1"/>
</dbReference>
<proteinExistence type="predicted"/>
<dbReference type="AlphaFoldDB" id="A0A182QXI7"/>
<keyword evidence="3 5" id="KW-0040">ANK repeat</keyword>
<feature type="repeat" description="ANK" evidence="5">
    <location>
        <begin position="157"/>
        <end position="190"/>
    </location>
</feature>
<dbReference type="EnsemblMetazoa" id="AFAF018855-RA">
    <property type="protein sequence ID" value="AFAF018855-PA"/>
    <property type="gene ID" value="AFAF018855"/>
</dbReference>
<dbReference type="STRING" id="69004.A0A182QXI7"/>
<protein>
    <recommendedName>
        <fullName evidence="1">Acyl-CoA-binding domain-containing protein 6</fullName>
    </recommendedName>
</protein>
<reference evidence="7" key="2">
    <citation type="submission" date="2020-05" db="UniProtKB">
        <authorList>
            <consortium name="EnsemblMetazoa"/>
        </authorList>
    </citation>
    <scope>IDENTIFICATION</scope>
    <source>
        <strain evidence="7">FAR1</strain>
    </source>
</reference>
<evidence type="ECO:0000313" key="7">
    <source>
        <dbReference type="EnsemblMetazoa" id="AFAF018855-PA"/>
    </source>
</evidence>
<dbReference type="PROSITE" id="PS51228">
    <property type="entry name" value="ACB_2"/>
    <property type="match status" value="1"/>
</dbReference>
<dbReference type="Gene3D" id="1.25.40.20">
    <property type="entry name" value="Ankyrin repeat-containing domain"/>
    <property type="match status" value="1"/>
</dbReference>
<dbReference type="SUPFAM" id="SSF47027">
    <property type="entry name" value="Acyl-CoA binding protein"/>
    <property type="match status" value="1"/>
</dbReference>
<dbReference type="Pfam" id="PF00887">
    <property type="entry name" value="ACBP"/>
    <property type="match status" value="1"/>
</dbReference>
<evidence type="ECO:0000259" key="6">
    <source>
        <dbReference type="PROSITE" id="PS51228"/>
    </source>
</evidence>
<keyword evidence="4" id="KW-0446">Lipid-binding</keyword>
<dbReference type="SUPFAM" id="SSF48403">
    <property type="entry name" value="Ankyrin repeat"/>
    <property type="match status" value="1"/>
</dbReference>
<dbReference type="SMART" id="SM00248">
    <property type="entry name" value="ANK"/>
    <property type="match status" value="2"/>
</dbReference>
<dbReference type="PROSITE" id="PS50297">
    <property type="entry name" value="ANK_REP_REGION"/>
    <property type="match status" value="2"/>
</dbReference>
<dbReference type="InterPro" id="IPR036770">
    <property type="entry name" value="Ankyrin_rpt-contain_sf"/>
</dbReference>
<dbReference type="Gene3D" id="1.20.80.10">
    <property type="match status" value="1"/>
</dbReference>
<evidence type="ECO:0000256" key="5">
    <source>
        <dbReference type="PROSITE-ProRule" id="PRU00023"/>
    </source>
</evidence>
<feature type="domain" description="ACB" evidence="6">
    <location>
        <begin position="6"/>
        <end position="91"/>
    </location>
</feature>
<dbReference type="PROSITE" id="PS50088">
    <property type="entry name" value="ANK_REPEAT"/>
    <property type="match status" value="2"/>
</dbReference>
<dbReference type="PRINTS" id="PR00689">
    <property type="entry name" value="ACOABINDINGP"/>
</dbReference>
<evidence type="ECO:0000256" key="1">
    <source>
        <dbReference type="ARBA" id="ARBA00018419"/>
    </source>
</evidence>
<accession>A0A182QXI7</accession>
<reference evidence="8" key="1">
    <citation type="submission" date="2014-01" db="EMBL/GenBank/DDBJ databases">
        <title>The Genome Sequence of Anopheles farauti FAR1 (V2).</title>
        <authorList>
            <consortium name="The Broad Institute Genomics Platform"/>
            <person name="Neafsey D.E."/>
            <person name="Besansky N."/>
            <person name="Howell P."/>
            <person name="Walton C."/>
            <person name="Young S.K."/>
            <person name="Zeng Q."/>
            <person name="Gargeya S."/>
            <person name="Fitzgerald M."/>
            <person name="Haas B."/>
            <person name="Abouelleil A."/>
            <person name="Allen A.W."/>
            <person name="Alvarado L."/>
            <person name="Arachchi H.M."/>
            <person name="Berlin A.M."/>
            <person name="Chapman S.B."/>
            <person name="Gainer-Dewar J."/>
            <person name="Goldberg J."/>
            <person name="Griggs A."/>
            <person name="Gujja S."/>
            <person name="Hansen M."/>
            <person name="Howarth C."/>
            <person name="Imamovic A."/>
            <person name="Ireland A."/>
            <person name="Larimer J."/>
            <person name="McCowan C."/>
            <person name="Murphy C."/>
            <person name="Pearson M."/>
            <person name="Poon T.W."/>
            <person name="Priest M."/>
            <person name="Roberts A."/>
            <person name="Saif S."/>
            <person name="Shea T."/>
            <person name="Sisk P."/>
            <person name="Sykes S."/>
            <person name="Wortman J."/>
            <person name="Nusbaum C."/>
            <person name="Birren B."/>
        </authorList>
    </citation>
    <scope>NUCLEOTIDE SEQUENCE [LARGE SCALE GENOMIC DNA]</scope>
    <source>
        <strain evidence="8">FAR1</strain>
    </source>
</reference>
<dbReference type="Pfam" id="PF12796">
    <property type="entry name" value="Ank_2"/>
    <property type="match status" value="1"/>
</dbReference>
<dbReference type="GO" id="GO:0000062">
    <property type="term" value="F:fatty-acyl-CoA binding"/>
    <property type="evidence" value="ECO:0007669"/>
    <property type="project" value="InterPro"/>
</dbReference>
<dbReference type="PANTHER" id="PTHR24119">
    <property type="entry name" value="ACYL-COA-BINDING DOMAIN-CONTAINING PROTEIN 6"/>
    <property type="match status" value="1"/>
</dbReference>
<sequence>MADPDEDVLFERASKFLERNRDMFSQEQLLQCYGLYKQATFGPCNIPKPGIFDQTGRAKWCAWNKLKDLDQTSAKRDYIALMQPHMPEDDQQLNHNTREPGWVSVSRMQRVEEVDAPNEPAGSLVSSIKDYDEDAVRKLVERNDVTLRSSINRRDDNGIAPIHWAADHGNVTILSLVLKVPGIDINLRDGDGQTALHYAASCGNAGCVRVLLQRGADLSIQDDKCQSVTDVAVDEETQNLLYCELTKGY</sequence>